<dbReference type="Proteomes" id="UP000295765">
    <property type="component" value="Unassembled WGS sequence"/>
</dbReference>
<reference evidence="3 4" key="1">
    <citation type="submission" date="2019-03" db="EMBL/GenBank/DDBJ databases">
        <title>Genomic Encyclopedia of Type Strains, Phase IV (KMG-IV): sequencing the most valuable type-strain genomes for metagenomic binning, comparative biology and taxonomic classification.</title>
        <authorList>
            <person name="Goeker M."/>
        </authorList>
    </citation>
    <scope>NUCLEOTIDE SEQUENCE [LARGE SCALE GENOMIC DNA]</scope>
    <source>
        <strain evidence="3 4">DSM 25287</strain>
    </source>
</reference>
<dbReference type="RefSeq" id="WP_132543578.1">
    <property type="nucleotide sequence ID" value="NZ_SLWY01000014.1"/>
</dbReference>
<keyword evidence="1" id="KW-0547">Nucleotide-binding</keyword>
<evidence type="ECO:0000259" key="2">
    <source>
        <dbReference type="PROSITE" id="PS50975"/>
    </source>
</evidence>
<comment type="caution">
    <text evidence="3">The sequence shown here is derived from an EMBL/GenBank/DDBJ whole genome shotgun (WGS) entry which is preliminary data.</text>
</comment>
<evidence type="ECO:0000313" key="4">
    <source>
        <dbReference type="Proteomes" id="UP000295765"/>
    </source>
</evidence>
<evidence type="ECO:0000256" key="1">
    <source>
        <dbReference type="PROSITE-ProRule" id="PRU00409"/>
    </source>
</evidence>
<dbReference type="PROSITE" id="PS50975">
    <property type="entry name" value="ATP_GRASP"/>
    <property type="match status" value="1"/>
</dbReference>
<dbReference type="SUPFAM" id="SSF56059">
    <property type="entry name" value="Glutathione synthetase ATP-binding domain-like"/>
    <property type="match status" value="1"/>
</dbReference>
<proteinExistence type="predicted"/>
<dbReference type="GO" id="GO:0046872">
    <property type="term" value="F:metal ion binding"/>
    <property type="evidence" value="ECO:0007669"/>
    <property type="project" value="InterPro"/>
</dbReference>
<organism evidence="3 4">
    <name type="scientific">Plasticicumulans lactativorans</name>
    <dbReference type="NCBI Taxonomy" id="1133106"/>
    <lineage>
        <taxon>Bacteria</taxon>
        <taxon>Pseudomonadati</taxon>
        <taxon>Pseudomonadota</taxon>
        <taxon>Gammaproteobacteria</taxon>
        <taxon>Candidatus Competibacteraceae</taxon>
        <taxon>Plasticicumulans</taxon>
    </lineage>
</organism>
<name>A0A4R2L0C3_9GAMM</name>
<dbReference type="GO" id="GO:0005524">
    <property type="term" value="F:ATP binding"/>
    <property type="evidence" value="ECO:0007669"/>
    <property type="project" value="UniProtKB-UniRule"/>
</dbReference>
<evidence type="ECO:0000313" key="3">
    <source>
        <dbReference type="EMBL" id="TCO80451.1"/>
    </source>
</evidence>
<accession>A0A4R2L0C3</accession>
<dbReference type="AlphaFoldDB" id="A0A4R2L0C3"/>
<dbReference type="InterPro" id="IPR011761">
    <property type="entry name" value="ATP-grasp"/>
</dbReference>
<dbReference type="Gene3D" id="3.30.470.20">
    <property type="entry name" value="ATP-grasp fold, B domain"/>
    <property type="match status" value="1"/>
</dbReference>
<dbReference type="GO" id="GO:0016874">
    <property type="term" value="F:ligase activity"/>
    <property type="evidence" value="ECO:0007669"/>
    <property type="project" value="UniProtKB-KW"/>
</dbReference>
<dbReference type="EMBL" id="SLWY01000014">
    <property type="protein sequence ID" value="TCO80451.1"/>
    <property type="molecule type" value="Genomic_DNA"/>
</dbReference>
<sequence length="398" mass="45355">MKFNHKQQSLPTAIVVGNGTNALGVVRSLGRHGVPVLSIVDHPDAIPLRSRFGVKQVWPAIAGELFVEQLESLAATSSGPTPILFMTEEKTVTTVSEARTRVQAVTRIVLPEHQRLMSLMHKQRFQSLAEQTGALIPRVVHLKCEADLSKLIDLRFPCVLKPAYKHHDYGIRFKKAYVIKSAHEAALLYEEIAPVLADIVVQEWVEGGDDDIYFNLQYIGEDGRLVVSFPGRKIRSWPPRIGGTASCLPAWEHAEELEKLTYSFFRKVDFVGMGSMEFKRDRHDGRFYMIEPTVARTDFQEEVATINGVNLPLAAYRYEAGLLQIEKPSPSSMRIWRDTVIDRWSQVAQGENAELDRYPTCDSLWRWDDPGPWFQSIQQRIKWRWRALTDRASRLSQS</sequence>
<gene>
    <name evidence="3" type="ORF">EV699_11495</name>
</gene>
<protein>
    <submittedName>
        <fullName evidence="3">Putative ATP-grasp superfamily ATP-dependent carboligase</fullName>
    </submittedName>
</protein>
<keyword evidence="4" id="KW-1185">Reference proteome</keyword>
<feature type="domain" description="ATP-grasp" evidence="2">
    <location>
        <begin position="126"/>
        <end position="320"/>
    </location>
</feature>
<keyword evidence="1" id="KW-0067">ATP-binding</keyword>
<dbReference type="OrthoDB" id="5372487at2"/>
<keyword evidence="3" id="KW-0436">Ligase</keyword>